<organism evidence="1 2">
    <name type="scientific">Smallanthus sonchifolius</name>
    <dbReference type="NCBI Taxonomy" id="185202"/>
    <lineage>
        <taxon>Eukaryota</taxon>
        <taxon>Viridiplantae</taxon>
        <taxon>Streptophyta</taxon>
        <taxon>Embryophyta</taxon>
        <taxon>Tracheophyta</taxon>
        <taxon>Spermatophyta</taxon>
        <taxon>Magnoliopsida</taxon>
        <taxon>eudicotyledons</taxon>
        <taxon>Gunneridae</taxon>
        <taxon>Pentapetalae</taxon>
        <taxon>asterids</taxon>
        <taxon>campanulids</taxon>
        <taxon>Asterales</taxon>
        <taxon>Asteraceae</taxon>
        <taxon>Asteroideae</taxon>
        <taxon>Heliantheae alliance</taxon>
        <taxon>Millerieae</taxon>
        <taxon>Smallanthus</taxon>
    </lineage>
</organism>
<dbReference type="EMBL" id="CM042021">
    <property type="protein sequence ID" value="KAI3819840.1"/>
    <property type="molecule type" value="Genomic_DNA"/>
</dbReference>
<name>A0ACB9JHS0_9ASTR</name>
<dbReference type="Proteomes" id="UP001056120">
    <property type="component" value="Linkage Group LG04"/>
</dbReference>
<accession>A0ACB9JHS0</accession>
<gene>
    <name evidence="1" type="ORF">L1987_13692</name>
</gene>
<keyword evidence="2" id="KW-1185">Reference proteome</keyword>
<proteinExistence type="predicted"/>
<sequence>MCTTDEVLDQDNVSETWVSYVDSTHNKSECILNVQTGCGGGGGAVSVGMLDPSVPESTLVKNASICEEKGFDPTMDLDLDIDNNMSDQLVSKKEKAVGGSSSGIFLGIFVLDKDGATVVKGVDSVKAVNSETLISFRKPESYDTYNNNTNNNGNKLSSGLTSSRLGLFDVGTDAFGSYGASSGMKRMHAFQEENELNKNLGTDASFFTLEEPMMQMDSNKSDEVKLDGFNIFKNNEAKDNESEDVLDFNTKGNLEFCSLVPSENEQAFGFEDCLYDNTMDECKEESSERGLLNHFSDDIFENKMYSTPLDGLKFDEDRDLSSNELSLAFGNPNVPSKIEEAFDVHTNLSMVNSSMVEDRRGSVGGLFNLSSNVKTSNFQNAWEGIKSNEFKNSGNKFTTGFGSNHGQAHEEVVPSGMWRTGDRNQLQSGLSIPSHAHILSSSSFHSFNILSEKAGDGQLRYNEGYGVYGLRSGRPEPVDISFLTARSQHPLQGDSRVYSYNAEMDQQFNSSFWLGKNTMMPNPAGRNQMTGVCALCRDEFHLQPVHYGTQDGMASLCPSCSAGMSGHANMS</sequence>
<protein>
    <submittedName>
        <fullName evidence="1">Uncharacterized protein</fullName>
    </submittedName>
</protein>
<reference evidence="1 2" key="2">
    <citation type="journal article" date="2022" name="Mol. Ecol. Resour.">
        <title>The genomes of chicory, endive, great burdock and yacon provide insights into Asteraceae paleo-polyploidization history and plant inulin production.</title>
        <authorList>
            <person name="Fan W."/>
            <person name="Wang S."/>
            <person name="Wang H."/>
            <person name="Wang A."/>
            <person name="Jiang F."/>
            <person name="Liu H."/>
            <person name="Zhao H."/>
            <person name="Xu D."/>
            <person name="Zhang Y."/>
        </authorList>
    </citation>
    <scope>NUCLEOTIDE SEQUENCE [LARGE SCALE GENOMIC DNA]</scope>
    <source>
        <strain evidence="2">cv. Yunnan</strain>
        <tissue evidence="1">Leaves</tissue>
    </source>
</reference>
<evidence type="ECO:0000313" key="2">
    <source>
        <dbReference type="Proteomes" id="UP001056120"/>
    </source>
</evidence>
<comment type="caution">
    <text evidence="1">The sequence shown here is derived from an EMBL/GenBank/DDBJ whole genome shotgun (WGS) entry which is preliminary data.</text>
</comment>
<reference evidence="2" key="1">
    <citation type="journal article" date="2022" name="Mol. Ecol. Resour.">
        <title>The genomes of chicory, endive, great burdock and yacon provide insights into Asteraceae palaeo-polyploidization history and plant inulin production.</title>
        <authorList>
            <person name="Fan W."/>
            <person name="Wang S."/>
            <person name="Wang H."/>
            <person name="Wang A."/>
            <person name="Jiang F."/>
            <person name="Liu H."/>
            <person name="Zhao H."/>
            <person name="Xu D."/>
            <person name="Zhang Y."/>
        </authorList>
    </citation>
    <scope>NUCLEOTIDE SEQUENCE [LARGE SCALE GENOMIC DNA]</scope>
    <source>
        <strain evidence="2">cv. Yunnan</strain>
    </source>
</reference>
<evidence type="ECO:0000313" key="1">
    <source>
        <dbReference type="EMBL" id="KAI3819840.1"/>
    </source>
</evidence>